<evidence type="ECO:0000259" key="1">
    <source>
        <dbReference type="Pfam" id="PF01850"/>
    </source>
</evidence>
<dbReference type="AlphaFoldDB" id="A0A839H5Z9"/>
<keyword evidence="3" id="KW-1185">Reference proteome</keyword>
<dbReference type="InterPro" id="IPR029060">
    <property type="entry name" value="PIN-like_dom_sf"/>
</dbReference>
<dbReference type="InterPro" id="IPR002716">
    <property type="entry name" value="PIN_dom"/>
</dbReference>
<dbReference type="Proteomes" id="UP000548632">
    <property type="component" value="Unassembled WGS sequence"/>
</dbReference>
<dbReference type="InterPro" id="IPR041705">
    <property type="entry name" value="PIN_Sll0205"/>
</dbReference>
<accession>A0A839H5Z9</accession>
<dbReference type="PANTHER" id="PTHR36173:SF2">
    <property type="entry name" value="RIBONUCLEASE VAPC16"/>
    <property type="match status" value="1"/>
</dbReference>
<dbReference type="InterPro" id="IPR052919">
    <property type="entry name" value="TA_system_RNase"/>
</dbReference>
<feature type="domain" description="PIN" evidence="1">
    <location>
        <begin position="4"/>
        <end position="121"/>
    </location>
</feature>
<protein>
    <submittedName>
        <fullName evidence="2">Type II toxin-antitoxin system VapC family toxin</fullName>
    </submittedName>
</protein>
<comment type="caution">
    <text evidence="2">The sequence shown here is derived from an EMBL/GenBank/DDBJ whole genome shotgun (WGS) entry which is preliminary data.</text>
</comment>
<dbReference type="Pfam" id="PF01850">
    <property type="entry name" value="PIN"/>
    <property type="match status" value="1"/>
</dbReference>
<dbReference type="Gene3D" id="3.40.50.1010">
    <property type="entry name" value="5'-nuclease"/>
    <property type="match status" value="1"/>
</dbReference>
<dbReference type="SUPFAM" id="SSF88723">
    <property type="entry name" value="PIN domain-like"/>
    <property type="match status" value="1"/>
</dbReference>
<reference evidence="2 3" key="1">
    <citation type="journal article" date="2020" name="Arch. Microbiol.">
        <title>The genome sequence of the giant phototrophic gammaproteobacterium Thiospirillum jenense gives insight into its physiological properties and phylogenetic relationships.</title>
        <authorList>
            <person name="Imhoff J.F."/>
            <person name="Meyer T.E."/>
            <person name="Kyndt J.A."/>
        </authorList>
    </citation>
    <scope>NUCLEOTIDE SEQUENCE [LARGE SCALE GENOMIC DNA]</scope>
    <source>
        <strain evidence="2 3">DSM 216</strain>
    </source>
</reference>
<name>A0A839H5Z9_9GAMM</name>
<dbReference type="RefSeq" id="WP_182582131.1">
    <property type="nucleotide sequence ID" value="NZ_JABVCQ010000003.1"/>
</dbReference>
<dbReference type="CDD" id="cd09872">
    <property type="entry name" value="PIN_Sll0205-like"/>
    <property type="match status" value="1"/>
</dbReference>
<evidence type="ECO:0000313" key="3">
    <source>
        <dbReference type="Proteomes" id="UP000548632"/>
    </source>
</evidence>
<dbReference type="EMBL" id="JABVCQ010000003">
    <property type="protein sequence ID" value="MBB1125021.1"/>
    <property type="molecule type" value="Genomic_DNA"/>
</dbReference>
<evidence type="ECO:0000313" key="2">
    <source>
        <dbReference type="EMBL" id="MBB1125021.1"/>
    </source>
</evidence>
<gene>
    <name evidence="2" type="ORF">HUK38_02095</name>
</gene>
<dbReference type="PANTHER" id="PTHR36173">
    <property type="entry name" value="RIBONUCLEASE VAPC16-RELATED"/>
    <property type="match status" value="1"/>
</dbReference>
<sequence length="128" mass="14517">MNLLLDTHALLWWFTDDPQLSAPVRDALLNTTNTVFVSAASAWEIATKQRIGKLNGVPQISERFNELVIADGFKHLPVTYLHALRAGHFPQAHRDPFDRMLAAQSQIERLTLVTCDQALAAFDCQRFW</sequence>
<organism evidence="2 3">
    <name type="scientific">Thiospirillum jenense</name>
    <dbReference type="NCBI Taxonomy" id="1653858"/>
    <lineage>
        <taxon>Bacteria</taxon>
        <taxon>Pseudomonadati</taxon>
        <taxon>Pseudomonadota</taxon>
        <taxon>Gammaproteobacteria</taxon>
        <taxon>Chromatiales</taxon>
        <taxon>Chromatiaceae</taxon>
        <taxon>Thiospirillum</taxon>
    </lineage>
</organism>
<proteinExistence type="predicted"/>